<keyword evidence="4" id="KW-0501">Molybdenum cofactor biosynthesis</keyword>
<dbReference type="NCBIfam" id="TIGR00177">
    <property type="entry name" value="molyb_syn"/>
    <property type="match status" value="1"/>
</dbReference>
<dbReference type="PIRSF" id="PIRSF036594">
    <property type="entry name" value="MoaC_MogA"/>
    <property type="match status" value="1"/>
</dbReference>
<comment type="function">
    <text evidence="6">Catalyzes the conversion of (8S)-3',8-cyclo-7,8-dihydroguanosine 5'-triphosphate to cyclic pyranopterin monophosphate (cPMP).</text>
</comment>
<dbReference type="InterPro" id="IPR001453">
    <property type="entry name" value="MoaB/Mog_dom"/>
</dbReference>
<dbReference type="OrthoDB" id="9794429at2"/>
<dbReference type="InterPro" id="IPR012247">
    <property type="entry name" value="MoaC_MogA"/>
</dbReference>
<dbReference type="InterPro" id="IPR002820">
    <property type="entry name" value="Mopterin_CF_biosynth-C_dom"/>
</dbReference>
<dbReference type="InterPro" id="IPR036522">
    <property type="entry name" value="MoaC_sf"/>
</dbReference>
<dbReference type="Pfam" id="PF01967">
    <property type="entry name" value="MoaC"/>
    <property type="match status" value="1"/>
</dbReference>
<dbReference type="RefSeq" id="WP_090075378.1">
    <property type="nucleotide sequence ID" value="NZ_FOVR01000018.1"/>
</dbReference>
<evidence type="ECO:0000256" key="3">
    <source>
        <dbReference type="ARBA" id="ARBA00013491"/>
    </source>
</evidence>
<proteinExistence type="predicted"/>
<gene>
    <name evidence="10" type="ORF">SAMN04488056_11816</name>
</gene>
<dbReference type="Gene3D" id="3.40.980.10">
    <property type="entry name" value="MoaB/Mog-like domain"/>
    <property type="match status" value="1"/>
</dbReference>
<evidence type="ECO:0000313" key="11">
    <source>
        <dbReference type="Proteomes" id="UP000199236"/>
    </source>
</evidence>
<evidence type="ECO:0000256" key="1">
    <source>
        <dbReference type="ARBA" id="ARBA00005046"/>
    </source>
</evidence>
<dbReference type="STRING" id="655353.SAMN04488056_11816"/>
<comment type="catalytic activity">
    <reaction evidence="5">
        <text>molybdopterin + ATP + H(+) = adenylyl-molybdopterin + diphosphate</text>
        <dbReference type="Rhea" id="RHEA:31331"/>
        <dbReference type="ChEBI" id="CHEBI:15378"/>
        <dbReference type="ChEBI" id="CHEBI:30616"/>
        <dbReference type="ChEBI" id="CHEBI:33019"/>
        <dbReference type="ChEBI" id="CHEBI:58698"/>
        <dbReference type="ChEBI" id="CHEBI:62727"/>
        <dbReference type="EC" id="2.7.7.75"/>
    </reaction>
</comment>
<dbReference type="PROSITE" id="PS01078">
    <property type="entry name" value="MOCF_BIOSYNTHESIS_1"/>
    <property type="match status" value="1"/>
</dbReference>
<dbReference type="GO" id="GO:0061598">
    <property type="term" value="F:molybdopterin adenylyltransferase activity"/>
    <property type="evidence" value="ECO:0007669"/>
    <property type="project" value="UniProtKB-EC"/>
</dbReference>
<evidence type="ECO:0000256" key="2">
    <source>
        <dbReference type="ARBA" id="ARBA00012509"/>
    </source>
</evidence>
<protein>
    <recommendedName>
        <fullName evidence="3">Molybdopterin adenylyltransferase</fullName>
        <ecNumber evidence="2">2.7.7.75</ecNumber>
    </recommendedName>
</protein>
<evidence type="ECO:0000259" key="9">
    <source>
        <dbReference type="SMART" id="SM00852"/>
    </source>
</evidence>
<dbReference type="Pfam" id="PF00994">
    <property type="entry name" value="MoCF_biosynth"/>
    <property type="match status" value="1"/>
</dbReference>
<dbReference type="SUPFAM" id="SSF55040">
    <property type="entry name" value="Molybdenum cofactor biosynthesis protein C, MoaC"/>
    <property type="match status" value="1"/>
</dbReference>
<dbReference type="Gene3D" id="3.30.70.640">
    <property type="entry name" value="Molybdopterin cofactor biosynthesis C (MoaC) domain"/>
    <property type="match status" value="1"/>
</dbReference>
<dbReference type="EC" id="2.7.7.75" evidence="2"/>
<dbReference type="NCBIfam" id="NF002947">
    <property type="entry name" value="PRK03604.1"/>
    <property type="match status" value="1"/>
</dbReference>
<dbReference type="UniPathway" id="UPA00344"/>
<dbReference type="InterPro" id="IPR051920">
    <property type="entry name" value="MPT_Adenylyltrnsfr/MoaC-Rel"/>
</dbReference>
<dbReference type="Proteomes" id="UP000199236">
    <property type="component" value="Unassembled WGS sequence"/>
</dbReference>
<feature type="domain" description="MoaB/Mog" evidence="9">
    <location>
        <begin position="184"/>
        <end position="326"/>
    </location>
</feature>
<dbReference type="InterPro" id="IPR036425">
    <property type="entry name" value="MoaB/Mog-like_dom_sf"/>
</dbReference>
<evidence type="ECO:0000313" key="10">
    <source>
        <dbReference type="EMBL" id="SFP00796.1"/>
    </source>
</evidence>
<dbReference type="GO" id="GO:0006777">
    <property type="term" value="P:Mo-molybdopterin cofactor biosynthetic process"/>
    <property type="evidence" value="ECO:0007669"/>
    <property type="project" value="UniProtKB-KW"/>
</dbReference>
<comment type="pathway">
    <text evidence="1">Cofactor biosynthesis; molybdopterin biosynthesis.</text>
</comment>
<dbReference type="InterPro" id="IPR008284">
    <property type="entry name" value="MoCF_biosynth_CS"/>
</dbReference>
<keyword evidence="11" id="KW-1185">Reference proteome</keyword>
<dbReference type="EMBL" id="FOVR01000018">
    <property type="protein sequence ID" value="SFP00796.1"/>
    <property type="molecule type" value="Genomic_DNA"/>
</dbReference>
<dbReference type="SUPFAM" id="SSF53218">
    <property type="entry name" value="Molybdenum cofactor biosynthesis proteins"/>
    <property type="match status" value="1"/>
</dbReference>
<sequence>MNETVASLFEQSQFHMADITRKAPSFRRAIATGRIFVGSVGFARIKDRTLPKGDALKLAEIAGVQGAKLAWQQIPMCHPLLLDHVAVLPELDKESQSIIVYASVATTAKTGVEMEAMAAVNAALLTIYDLTKPVNPALTITQARLVMKEGGKRGVWIHPDGVPPALQSLIPKEGSLPLEGRTAAVITLSDRAYAGSYEDYSGPALASRLEQAGCQVSSRSILPDDADLLEKAIKALVGTVHLIMTTGGTGVAPRDVTPQVISRIGGIAVPGLGEVLRSSAAAHVPTSWLSRSTAIILEKTLIIALPGSLGGVNDGMKALSPLLPHALDLIDNKKPAHTHDHSHEYGHNIMEESK</sequence>
<evidence type="ECO:0000256" key="4">
    <source>
        <dbReference type="ARBA" id="ARBA00023150"/>
    </source>
</evidence>
<accession>A0A1I5LVL4</accession>
<reference evidence="10 11" key="1">
    <citation type="submission" date="2016-10" db="EMBL/GenBank/DDBJ databases">
        <authorList>
            <person name="de Groot N.N."/>
        </authorList>
    </citation>
    <scope>NUCLEOTIDE SEQUENCE [LARGE SCALE GENOMIC DNA]</scope>
    <source>
        <strain evidence="10 11">CGMCC 1.9157</strain>
    </source>
</reference>
<dbReference type="SMART" id="SM00852">
    <property type="entry name" value="MoCF_biosynth"/>
    <property type="match status" value="1"/>
</dbReference>
<name>A0A1I5LVL4_9HYPH</name>
<evidence type="ECO:0000256" key="6">
    <source>
        <dbReference type="ARBA" id="ARBA00055087"/>
    </source>
</evidence>
<evidence type="ECO:0000256" key="5">
    <source>
        <dbReference type="ARBA" id="ARBA00051131"/>
    </source>
</evidence>
<dbReference type="CDD" id="cd00886">
    <property type="entry name" value="MogA_MoaB"/>
    <property type="match status" value="1"/>
</dbReference>
<dbReference type="PANTHER" id="PTHR43764">
    <property type="entry name" value="MOLYBDENUM COFACTOR BIOSYNTHESIS"/>
    <property type="match status" value="1"/>
</dbReference>
<dbReference type="AlphaFoldDB" id="A0A1I5LVL4"/>
<dbReference type="PANTHER" id="PTHR43764:SF1">
    <property type="entry name" value="MOLYBDOPTERIN MOLYBDOTRANSFERASE"/>
    <property type="match status" value="1"/>
</dbReference>
<evidence type="ECO:0000256" key="8">
    <source>
        <dbReference type="SAM" id="MobiDB-lite"/>
    </source>
</evidence>
<comment type="function">
    <text evidence="7">Catalyzes the adenylation of molybdopterin as part of the biosynthesis of the molybdenum-cofactor.</text>
</comment>
<organism evidence="10 11">
    <name type="scientific">Cohaesibacter marisflavi</name>
    <dbReference type="NCBI Taxonomy" id="655353"/>
    <lineage>
        <taxon>Bacteria</taxon>
        <taxon>Pseudomonadati</taxon>
        <taxon>Pseudomonadota</taxon>
        <taxon>Alphaproteobacteria</taxon>
        <taxon>Hyphomicrobiales</taxon>
        <taxon>Cohaesibacteraceae</taxon>
    </lineage>
</organism>
<evidence type="ECO:0000256" key="7">
    <source>
        <dbReference type="ARBA" id="ARBA00058212"/>
    </source>
</evidence>
<feature type="region of interest" description="Disordered" evidence="8">
    <location>
        <begin position="334"/>
        <end position="354"/>
    </location>
</feature>